<evidence type="ECO:0000313" key="2">
    <source>
        <dbReference type="EMBL" id="OQP54314.1"/>
    </source>
</evidence>
<accession>A0A1V9F7H3</accession>
<evidence type="ECO:0000256" key="1">
    <source>
        <dbReference type="SAM" id="SignalP"/>
    </source>
</evidence>
<comment type="caution">
    <text evidence="2">The sequence shown here is derived from an EMBL/GenBank/DDBJ whole genome shotgun (WGS) entry which is preliminary data.</text>
</comment>
<sequence>MKKTRFFFTVTTFCIAIAAVTATKANGKITEIGYTNSPGNKCTVSSGIVCGNQGTGCVNAGGTQLFRFNGSSACSIALAKP</sequence>
<protein>
    <submittedName>
        <fullName evidence="2">Uncharacterized protein</fullName>
    </submittedName>
</protein>
<gene>
    <name evidence="2" type="ORF">A4H97_22790</name>
</gene>
<name>A0A1V9F7H3_9BACT</name>
<dbReference type="EMBL" id="LVXG01000004">
    <property type="protein sequence ID" value="OQP54314.1"/>
    <property type="molecule type" value="Genomic_DNA"/>
</dbReference>
<evidence type="ECO:0000313" key="3">
    <source>
        <dbReference type="Proteomes" id="UP000192610"/>
    </source>
</evidence>
<dbReference type="STRING" id="354355.SAMN05660816_05152"/>
<organism evidence="2 3">
    <name type="scientific">Niastella yeongjuensis</name>
    <dbReference type="NCBI Taxonomy" id="354355"/>
    <lineage>
        <taxon>Bacteria</taxon>
        <taxon>Pseudomonadati</taxon>
        <taxon>Bacteroidota</taxon>
        <taxon>Chitinophagia</taxon>
        <taxon>Chitinophagales</taxon>
        <taxon>Chitinophagaceae</taxon>
        <taxon>Niastella</taxon>
    </lineage>
</organism>
<dbReference type="RefSeq" id="WP_081197623.1">
    <property type="nucleotide sequence ID" value="NZ_FOCZ01000011.1"/>
</dbReference>
<feature type="signal peptide" evidence="1">
    <location>
        <begin position="1"/>
        <end position="18"/>
    </location>
</feature>
<feature type="chain" id="PRO_5010705050" evidence="1">
    <location>
        <begin position="19"/>
        <end position="81"/>
    </location>
</feature>
<dbReference type="AlphaFoldDB" id="A0A1V9F7H3"/>
<dbReference type="Proteomes" id="UP000192610">
    <property type="component" value="Unassembled WGS sequence"/>
</dbReference>
<reference evidence="3" key="1">
    <citation type="submission" date="2016-04" db="EMBL/GenBank/DDBJ databases">
        <authorList>
            <person name="Chen L."/>
            <person name="Zhuang W."/>
            <person name="Wang G."/>
        </authorList>
    </citation>
    <scope>NUCLEOTIDE SEQUENCE [LARGE SCALE GENOMIC DNA]</scope>
    <source>
        <strain evidence="3">17621</strain>
    </source>
</reference>
<keyword evidence="3" id="KW-1185">Reference proteome</keyword>
<keyword evidence="1" id="KW-0732">Signal</keyword>
<proteinExistence type="predicted"/>